<dbReference type="EMBL" id="JMSN01000076">
    <property type="protein sequence ID" value="KDN41773.1"/>
    <property type="molecule type" value="Genomic_DNA"/>
</dbReference>
<feature type="compositionally biased region" description="Polar residues" evidence="8">
    <location>
        <begin position="49"/>
        <end position="63"/>
    </location>
</feature>
<dbReference type="GO" id="GO:0005381">
    <property type="term" value="F:iron ion transmembrane transporter activity"/>
    <property type="evidence" value="ECO:0007669"/>
    <property type="project" value="UniProtKB-UniRule"/>
</dbReference>
<evidence type="ECO:0000313" key="9">
    <source>
        <dbReference type="EMBL" id="KDN41773.1"/>
    </source>
</evidence>
<evidence type="ECO:0000256" key="5">
    <source>
        <dbReference type="ARBA" id="ARBA00022989"/>
    </source>
</evidence>
<dbReference type="GO" id="GO:0016020">
    <property type="term" value="C:membrane"/>
    <property type="evidence" value="ECO:0007669"/>
    <property type="project" value="UniProtKB-SubCell"/>
</dbReference>
<comment type="subcellular location">
    <subcellularLocation>
        <location evidence="1 7">Membrane</location>
        <topology evidence="1 7">Multi-pass membrane protein</topology>
    </subcellularLocation>
</comment>
<feature type="transmembrane region" description="Helical" evidence="7">
    <location>
        <begin position="274"/>
        <end position="298"/>
    </location>
</feature>
<dbReference type="Proteomes" id="UP000027361">
    <property type="component" value="Unassembled WGS sequence"/>
</dbReference>
<dbReference type="OMA" id="VAMGHVM"/>
<keyword evidence="5 7" id="KW-1133">Transmembrane helix</keyword>
<reference evidence="9 10" key="1">
    <citation type="submission" date="2014-05" db="EMBL/GenBank/DDBJ databases">
        <title>Draft genome sequence of a rare smut relative, Tilletiaria anomala UBC 951.</title>
        <authorList>
            <consortium name="DOE Joint Genome Institute"/>
            <person name="Toome M."/>
            <person name="Kuo A."/>
            <person name="Henrissat B."/>
            <person name="Lipzen A."/>
            <person name="Tritt A."/>
            <person name="Yoshinaga Y."/>
            <person name="Zane M."/>
            <person name="Barry K."/>
            <person name="Grigoriev I.V."/>
            <person name="Spatafora J.W."/>
            <person name="Aimea M.C."/>
        </authorList>
    </citation>
    <scope>NUCLEOTIDE SEQUENCE [LARGE SCALE GENOMIC DNA]</scope>
    <source>
        <strain evidence="9 10">UBC 951</strain>
    </source>
</reference>
<evidence type="ECO:0000256" key="8">
    <source>
        <dbReference type="SAM" id="MobiDB-lite"/>
    </source>
</evidence>
<feature type="transmembrane region" description="Helical" evidence="7">
    <location>
        <begin position="159"/>
        <end position="181"/>
    </location>
</feature>
<dbReference type="AlphaFoldDB" id="A0A066VNB9"/>
<feature type="transmembrane region" description="Helical" evidence="7">
    <location>
        <begin position="431"/>
        <end position="450"/>
    </location>
</feature>
<sequence length="572" mass="62875">MPLNSAAPPVSRNEIELSQRTLGPPPSLVDACKCDAPEKNGALLSRQADTNLSATNRSPNGDSAVTEDGEKEDESIDLRGFVLLLIQRASSSWSYRSAEFAFPLYLVHLFTDSLLPSSIYGFVTTAAGILFSNSTASLVDTYSHRKVKTVQAFVLGQKLLAIASFALFFVIFGSARLTANAQNNGRGPSVKATDGYPNADVWAIFAAITTLGCLLLLSNVGVSVAVEREWVTIISEGSPRRLSRLNAYMRRIDLLSKLLAPLFVSALTSADYRLSAIILLALCGATLVFELIFLPIVFHRFPLLAKDQRAAEARRTTAKSAQHQEQVEPMRRKALRTRGMHGSTRWARRWLMDWSEFAAMPIFMSSVSISLLYMTVLSFDSTFIAYLKTQTDYSDAFVAGMRAVCVVTELLGTVIGPFLEGKIGLVRAGTWSLWAELLPLSLPVVALFTVGTQHHPPPWNTAILFTGLALSRVGLWSFDLCQLAQVQTSLSAHPRRNALQGLQFSLQNAFDLGHYGLTLGWNRPDQFKYAAAASFGAVGAATFVYVAFYARRLRGHVLHLETMERLLPRKTQ</sequence>
<evidence type="ECO:0000313" key="10">
    <source>
        <dbReference type="Proteomes" id="UP000027361"/>
    </source>
</evidence>
<dbReference type="RefSeq" id="XP_013241829.1">
    <property type="nucleotide sequence ID" value="XM_013386375.1"/>
</dbReference>
<keyword evidence="6 7" id="KW-0472">Membrane</keyword>
<protein>
    <recommendedName>
        <fullName evidence="7">Solute carrier family 40 member</fullName>
    </recommendedName>
</protein>
<feature type="transmembrane region" description="Helical" evidence="7">
    <location>
        <begin position="247"/>
        <end position="268"/>
    </location>
</feature>
<evidence type="ECO:0000256" key="2">
    <source>
        <dbReference type="ARBA" id="ARBA00006279"/>
    </source>
</evidence>
<feature type="transmembrane region" description="Helical" evidence="7">
    <location>
        <begin position="529"/>
        <end position="550"/>
    </location>
</feature>
<evidence type="ECO:0000256" key="3">
    <source>
        <dbReference type="ARBA" id="ARBA00022448"/>
    </source>
</evidence>
<dbReference type="Pfam" id="PF06963">
    <property type="entry name" value="FPN1"/>
    <property type="match status" value="1"/>
</dbReference>
<dbReference type="SUPFAM" id="SSF103473">
    <property type="entry name" value="MFS general substrate transporter"/>
    <property type="match status" value="1"/>
</dbReference>
<gene>
    <name evidence="9" type="ORF">K437DRAFT_170018</name>
</gene>
<feature type="transmembrane region" description="Helical" evidence="7">
    <location>
        <begin position="201"/>
        <end position="226"/>
    </location>
</feature>
<accession>A0A066VNB9</accession>
<dbReference type="HOGENOM" id="CLU_020370_5_0_1"/>
<comment type="caution">
    <text evidence="7">Lacks conserved residue(s) required for the propagation of feature annotation.</text>
</comment>
<dbReference type="PANTHER" id="PTHR11660">
    <property type="entry name" value="SOLUTE CARRIER FAMILY 40 MEMBER"/>
    <property type="match status" value="1"/>
</dbReference>
<evidence type="ECO:0000256" key="6">
    <source>
        <dbReference type="ARBA" id="ARBA00023136"/>
    </source>
</evidence>
<comment type="function">
    <text evidence="7">May be involved in iron transport and iron homeostasis.</text>
</comment>
<evidence type="ECO:0000256" key="1">
    <source>
        <dbReference type="ARBA" id="ARBA00004141"/>
    </source>
</evidence>
<keyword evidence="10" id="KW-1185">Reference proteome</keyword>
<dbReference type="InParanoid" id="A0A066VNB9"/>
<dbReference type="GeneID" id="25261813"/>
<comment type="caution">
    <text evidence="9">The sequence shown here is derived from an EMBL/GenBank/DDBJ whole genome shotgun (WGS) entry which is preliminary data.</text>
</comment>
<feature type="transmembrane region" description="Helical" evidence="7">
    <location>
        <begin position="357"/>
        <end position="376"/>
    </location>
</feature>
<keyword evidence="7" id="KW-0406">Ion transport</keyword>
<organism evidence="9 10">
    <name type="scientific">Tilletiaria anomala (strain ATCC 24038 / CBS 436.72 / UBC 951)</name>
    <dbReference type="NCBI Taxonomy" id="1037660"/>
    <lineage>
        <taxon>Eukaryota</taxon>
        <taxon>Fungi</taxon>
        <taxon>Dikarya</taxon>
        <taxon>Basidiomycota</taxon>
        <taxon>Ustilaginomycotina</taxon>
        <taxon>Exobasidiomycetes</taxon>
        <taxon>Georgefischeriales</taxon>
        <taxon>Tilletiariaceae</taxon>
        <taxon>Tilletiaria</taxon>
    </lineage>
</organism>
<dbReference type="OrthoDB" id="648861at2759"/>
<dbReference type="PANTHER" id="PTHR11660:SF57">
    <property type="entry name" value="SOLUTE CARRIER FAMILY 40 MEMBER"/>
    <property type="match status" value="1"/>
</dbReference>
<keyword evidence="3 7" id="KW-0813">Transport</keyword>
<dbReference type="InterPro" id="IPR009716">
    <property type="entry name" value="Ferroportin-1"/>
</dbReference>
<keyword evidence="4 7" id="KW-0812">Transmembrane</keyword>
<feature type="transmembrane region" description="Helical" evidence="7">
    <location>
        <begin position="396"/>
        <end position="419"/>
    </location>
</feature>
<proteinExistence type="inferred from homology"/>
<name>A0A066VNB9_TILAU</name>
<feature type="region of interest" description="Disordered" evidence="8">
    <location>
        <begin position="49"/>
        <end position="71"/>
    </location>
</feature>
<evidence type="ECO:0000256" key="4">
    <source>
        <dbReference type="ARBA" id="ARBA00022692"/>
    </source>
</evidence>
<feature type="region of interest" description="Disordered" evidence="8">
    <location>
        <begin position="1"/>
        <end position="31"/>
    </location>
</feature>
<dbReference type="STRING" id="1037660.A0A066VNB9"/>
<evidence type="ECO:0000256" key="7">
    <source>
        <dbReference type="RuleBase" id="RU365065"/>
    </source>
</evidence>
<dbReference type="InterPro" id="IPR036259">
    <property type="entry name" value="MFS_trans_sf"/>
</dbReference>
<comment type="similarity">
    <text evidence="2 7">Belongs to the ferroportin (FP) (TC 2.A.100) family. SLC40A subfamily.</text>
</comment>
<feature type="transmembrane region" description="Helical" evidence="7">
    <location>
        <begin position="119"/>
        <end position="139"/>
    </location>
</feature>